<protein>
    <submittedName>
        <fullName evidence="7">Oligosaccharide flippase family protein</fullName>
    </submittedName>
</protein>
<feature type="transmembrane region" description="Helical" evidence="6">
    <location>
        <begin position="40"/>
        <end position="61"/>
    </location>
</feature>
<gene>
    <name evidence="7" type="ORF">J5Y03_04645</name>
</gene>
<dbReference type="PANTHER" id="PTHR30250">
    <property type="entry name" value="PST FAMILY PREDICTED COLANIC ACID TRANSPORTER"/>
    <property type="match status" value="1"/>
</dbReference>
<feature type="transmembrane region" description="Helical" evidence="6">
    <location>
        <begin position="354"/>
        <end position="373"/>
    </location>
</feature>
<feature type="transmembrane region" description="Helical" evidence="6">
    <location>
        <begin position="445"/>
        <end position="468"/>
    </location>
</feature>
<evidence type="ECO:0000256" key="3">
    <source>
        <dbReference type="ARBA" id="ARBA00022692"/>
    </source>
</evidence>
<evidence type="ECO:0000256" key="2">
    <source>
        <dbReference type="ARBA" id="ARBA00022475"/>
    </source>
</evidence>
<comment type="caution">
    <text evidence="7">The sequence shown here is derived from an EMBL/GenBank/DDBJ whole genome shotgun (WGS) entry which is preliminary data.</text>
</comment>
<dbReference type="EMBL" id="JAGIYQ010000002">
    <property type="protein sequence ID" value="MBP0724476.1"/>
    <property type="molecule type" value="Genomic_DNA"/>
</dbReference>
<dbReference type="AlphaFoldDB" id="A0A940NL08"/>
<organism evidence="7 8">
    <name type="scientific">Gottfriedia endophytica</name>
    <dbReference type="NCBI Taxonomy" id="2820819"/>
    <lineage>
        <taxon>Bacteria</taxon>
        <taxon>Bacillati</taxon>
        <taxon>Bacillota</taxon>
        <taxon>Bacilli</taxon>
        <taxon>Bacillales</taxon>
        <taxon>Bacillaceae</taxon>
        <taxon>Gottfriedia</taxon>
    </lineage>
</organism>
<comment type="subcellular location">
    <subcellularLocation>
        <location evidence="1">Cell membrane</location>
        <topology evidence="1">Multi-pass membrane protein</topology>
    </subcellularLocation>
</comment>
<keyword evidence="2" id="KW-1003">Cell membrane</keyword>
<reference evidence="7" key="1">
    <citation type="submission" date="2021-04" db="EMBL/GenBank/DDBJ databases">
        <title>Genome seq and assembly of Bacillus sp.</title>
        <authorList>
            <person name="Chhetri G."/>
        </authorList>
    </citation>
    <scope>NUCLEOTIDE SEQUENCE</scope>
    <source>
        <strain evidence="7">RG28</strain>
    </source>
</reference>
<evidence type="ECO:0000256" key="5">
    <source>
        <dbReference type="ARBA" id="ARBA00023136"/>
    </source>
</evidence>
<keyword evidence="4 6" id="KW-1133">Transmembrane helix</keyword>
<feature type="transmembrane region" description="Helical" evidence="6">
    <location>
        <begin position="284"/>
        <end position="307"/>
    </location>
</feature>
<feature type="transmembrane region" description="Helical" evidence="6">
    <location>
        <begin position="7"/>
        <end position="28"/>
    </location>
</feature>
<feature type="transmembrane region" description="Helical" evidence="6">
    <location>
        <begin position="379"/>
        <end position="402"/>
    </location>
</feature>
<dbReference type="InterPro" id="IPR050833">
    <property type="entry name" value="Poly_Biosynth_Transport"/>
</dbReference>
<feature type="transmembrane region" description="Helical" evidence="6">
    <location>
        <begin position="113"/>
        <end position="131"/>
    </location>
</feature>
<dbReference type="PANTHER" id="PTHR30250:SF11">
    <property type="entry name" value="O-ANTIGEN TRANSPORTER-RELATED"/>
    <property type="match status" value="1"/>
</dbReference>
<feature type="transmembrane region" description="Helical" evidence="6">
    <location>
        <begin position="206"/>
        <end position="223"/>
    </location>
</feature>
<evidence type="ECO:0000256" key="1">
    <source>
        <dbReference type="ARBA" id="ARBA00004651"/>
    </source>
</evidence>
<dbReference type="Proteomes" id="UP000682134">
    <property type="component" value="Unassembled WGS sequence"/>
</dbReference>
<dbReference type="RefSeq" id="WP_209403008.1">
    <property type="nucleotide sequence ID" value="NZ_JAGIYQ010000002.1"/>
</dbReference>
<feature type="transmembrane region" description="Helical" evidence="6">
    <location>
        <begin position="409"/>
        <end position="433"/>
    </location>
</feature>
<keyword evidence="5 6" id="KW-0472">Membrane</keyword>
<feature type="transmembrane region" description="Helical" evidence="6">
    <location>
        <begin position="143"/>
        <end position="162"/>
    </location>
</feature>
<dbReference type="Pfam" id="PF13440">
    <property type="entry name" value="Polysacc_synt_3"/>
    <property type="match status" value="1"/>
</dbReference>
<name>A0A940NL08_9BACI</name>
<evidence type="ECO:0000313" key="7">
    <source>
        <dbReference type="EMBL" id="MBP0724476.1"/>
    </source>
</evidence>
<evidence type="ECO:0000313" key="8">
    <source>
        <dbReference type="Proteomes" id="UP000682134"/>
    </source>
</evidence>
<feature type="transmembrane region" description="Helical" evidence="6">
    <location>
        <begin position="168"/>
        <end position="185"/>
    </location>
</feature>
<evidence type="ECO:0000256" key="6">
    <source>
        <dbReference type="SAM" id="Phobius"/>
    </source>
</evidence>
<feature type="transmembrane region" description="Helical" evidence="6">
    <location>
        <begin position="243"/>
        <end position="263"/>
    </location>
</feature>
<keyword evidence="3 6" id="KW-0812">Transmembrane</keyword>
<evidence type="ECO:0000256" key="4">
    <source>
        <dbReference type="ARBA" id="ARBA00022989"/>
    </source>
</evidence>
<feature type="transmembrane region" description="Helical" evidence="6">
    <location>
        <begin position="82"/>
        <end position="107"/>
    </location>
</feature>
<dbReference type="GO" id="GO:0005886">
    <property type="term" value="C:plasma membrane"/>
    <property type="evidence" value="ECO:0007669"/>
    <property type="project" value="UniProtKB-SubCell"/>
</dbReference>
<proteinExistence type="predicted"/>
<sequence>MRLIKDAYILFFVTALSAIVSFVTGIWMRNILGPRDYGVWLIFSLILTYGYYLQLGILDGFSREIPQLLGQKKYNQVKNVRSIVFTWMIFSSCIAIVGVFIILLSPLSSFDKVISIIAILLVPLQNLALYHNHLFLTTQQFNIVAIFQLIIGSLQYVLMAIFAMTFGIYGLFLGVLVGNSVAILYSRLKLSYKIKIKWDWKIFKGMLLYGIPITLIGILLNVFTTVDRILIFHFYGSVSVGHYGIVAFIYQGIMVLPGVFHQIMYPKISYKYGESGNKTALKSIIVIPTIYLSFFSPIILGTIYFMFPSFIKVFMPDYVGGIAAAKLIIIGMFFLIWATLFAHYHTVVKKVWTYFYVLLASVFLNVVLNLIFIKLGFNIWGVALGTAISYSVYPMVMMWFCFRDMGETVLAYFSQAALVMYPFLTMVCLLFFISEFHLNYLANLFIYLVSYLIFIFIASYHISLLITLRKKVIYYIKNKVGKLGE</sequence>
<keyword evidence="8" id="KW-1185">Reference proteome</keyword>
<feature type="transmembrane region" description="Helical" evidence="6">
    <location>
        <begin position="319"/>
        <end position="342"/>
    </location>
</feature>
<accession>A0A940NL08</accession>